<reference evidence="2 3" key="1">
    <citation type="journal article" date="2013" name="Curr. Biol.">
        <title>The Genome of the Foraminiferan Reticulomyxa filosa.</title>
        <authorList>
            <person name="Glockner G."/>
            <person name="Hulsmann N."/>
            <person name="Schleicher M."/>
            <person name="Noegel A.A."/>
            <person name="Eichinger L."/>
            <person name="Gallinger C."/>
            <person name="Pawlowski J."/>
            <person name="Sierra R."/>
            <person name="Euteneuer U."/>
            <person name="Pillet L."/>
            <person name="Moustafa A."/>
            <person name="Platzer M."/>
            <person name="Groth M."/>
            <person name="Szafranski K."/>
            <person name="Schliwa M."/>
        </authorList>
    </citation>
    <scope>NUCLEOTIDE SEQUENCE [LARGE SCALE GENOMIC DNA]</scope>
</reference>
<dbReference type="GO" id="GO:0030488">
    <property type="term" value="P:tRNA methylation"/>
    <property type="evidence" value="ECO:0007669"/>
    <property type="project" value="TreeGrafter"/>
</dbReference>
<sequence>INGWDYVRGLSGKIMELMPSPLPGYDKQMNRMELVQQCLFLACSPRLVESDGGALLLNVLFDKFVRNLCISFNLQNILQGQSFRTFAEEKDCKTEDFETKQCKKKNCFTNEWDAIYGFLNSLNELLSSHITMISETPFHLRYKSPKDRIHGFLTFLRQVLPQLKLRDVWNSNQWTVEKKAQWGELLRRLLENVLQIGHLSLELHTRGIPSKHISYKHMYIYIYIYMIYVCIYNGKSDPTKKSIEVTRDQNDEIVEEDNGGVQMLGVDCRGHMQFSGLTDYSDQQSEQIIVVSSWLGVKEACWCLAQFVETCPLPKHDTTEKHIFYPMEKKHVVDVGKFFLQTLQTTCHSGVIEKSHIGFTLVCKELLDSGKISFALFFLGKKKN</sequence>
<dbReference type="Proteomes" id="UP000023152">
    <property type="component" value="Unassembled WGS sequence"/>
</dbReference>
<evidence type="ECO:0000259" key="1">
    <source>
        <dbReference type="Pfam" id="PF10350"/>
    </source>
</evidence>
<dbReference type="Pfam" id="PF10350">
    <property type="entry name" value="DUF2428"/>
    <property type="match status" value="1"/>
</dbReference>
<dbReference type="InterPro" id="IPR019442">
    <property type="entry name" value="THADA/TRM732_DUF2428"/>
</dbReference>
<dbReference type="OrthoDB" id="73997at2759"/>
<dbReference type="GO" id="GO:0005829">
    <property type="term" value="C:cytosol"/>
    <property type="evidence" value="ECO:0007669"/>
    <property type="project" value="TreeGrafter"/>
</dbReference>
<dbReference type="InterPro" id="IPR051954">
    <property type="entry name" value="tRNA_methyltransferase_THADA"/>
</dbReference>
<keyword evidence="3" id="KW-1185">Reference proteome</keyword>
<protein>
    <recommendedName>
        <fullName evidence="1">DUF2428 domain-containing protein</fullName>
    </recommendedName>
</protein>
<feature type="domain" description="DUF2428" evidence="1">
    <location>
        <begin position="262"/>
        <end position="371"/>
    </location>
</feature>
<dbReference type="PANTHER" id="PTHR14387">
    <property type="entry name" value="THADA/DEATH RECEPTOR INTERACTING PROTEIN"/>
    <property type="match status" value="1"/>
</dbReference>
<proteinExistence type="predicted"/>
<name>X6MSN2_RETFI</name>
<dbReference type="EMBL" id="ASPP01018247">
    <property type="protein sequence ID" value="ETO16442.1"/>
    <property type="molecule type" value="Genomic_DNA"/>
</dbReference>
<gene>
    <name evidence="2" type="ORF">RFI_20896</name>
</gene>
<organism evidence="2 3">
    <name type="scientific">Reticulomyxa filosa</name>
    <dbReference type="NCBI Taxonomy" id="46433"/>
    <lineage>
        <taxon>Eukaryota</taxon>
        <taxon>Sar</taxon>
        <taxon>Rhizaria</taxon>
        <taxon>Retaria</taxon>
        <taxon>Foraminifera</taxon>
        <taxon>Monothalamids</taxon>
        <taxon>Reticulomyxidae</taxon>
        <taxon>Reticulomyxa</taxon>
    </lineage>
</organism>
<evidence type="ECO:0000313" key="3">
    <source>
        <dbReference type="Proteomes" id="UP000023152"/>
    </source>
</evidence>
<evidence type="ECO:0000313" key="2">
    <source>
        <dbReference type="EMBL" id="ETO16442.1"/>
    </source>
</evidence>
<accession>X6MSN2</accession>
<feature type="non-terminal residue" evidence="2">
    <location>
        <position position="1"/>
    </location>
</feature>
<dbReference type="AlphaFoldDB" id="X6MSN2"/>
<comment type="caution">
    <text evidence="2">The sequence shown here is derived from an EMBL/GenBank/DDBJ whole genome shotgun (WGS) entry which is preliminary data.</text>
</comment>
<dbReference type="PANTHER" id="PTHR14387:SF0">
    <property type="entry name" value="DUF2428 DOMAIN-CONTAINING PROTEIN"/>
    <property type="match status" value="1"/>
</dbReference>